<sequence length="66" mass="7392">RLIGCAILAVVEISVLVVGGYACRVSRLKYIRMYGHSTLTARYQVKEAREMAKAMIPAYVISFILK</sequence>
<feature type="transmembrane region" description="Helical" evidence="1">
    <location>
        <begin position="6"/>
        <end position="23"/>
    </location>
</feature>
<keyword evidence="3" id="KW-1185">Reference proteome</keyword>
<feature type="non-terminal residue" evidence="2">
    <location>
        <position position="1"/>
    </location>
</feature>
<evidence type="ECO:0000256" key="1">
    <source>
        <dbReference type="SAM" id="Phobius"/>
    </source>
</evidence>
<name>A0AAN5C7M9_9BILA</name>
<dbReference type="AlphaFoldDB" id="A0AAN5C7M9"/>
<keyword evidence="1" id="KW-1133">Transmembrane helix</keyword>
<gene>
    <name evidence="2" type="ORF">PMAYCL1PPCAC_01686</name>
</gene>
<dbReference type="Proteomes" id="UP001328107">
    <property type="component" value="Unassembled WGS sequence"/>
</dbReference>
<accession>A0AAN5C7M9</accession>
<organism evidence="2 3">
    <name type="scientific">Pristionchus mayeri</name>
    <dbReference type="NCBI Taxonomy" id="1317129"/>
    <lineage>
        <taxon>Eukaryota</taxon>
        <taxon>Metazoa</taxon>
        <taxon>Ecdysozoa</taxon>
        <taxon>Nematoda</taxon>
        <taxon>Chromadorea</taxon>
        <taxon>Rhabditida</taxon>
        <taxon>Rhabditina</taxon>
        <taxon>Diplogasteromorpha</taxon>
        <taxon>Diplogasteroidea</taxon>
        <taxon>Neodiplogasteridae</taxon>
        <taxon>Pristionchus</taxon>
    </lineage>
</organism>
<comment type="caution">
    <text evidence="2">The sequence shown here is derived from an EMBL/GenBank/DDBJ whole genome shotgun (WGS) entry which is preliminary data.</text>
</comment>
<proteinExistence type="predicted"/>
<evidence type="ECO:0008006" key="4">
    <source>
        <dbReference type="Google" id="ProtNLM"/>
    </source>
</evidence>
<feature type="non-terminal residue" evidence="2">
    <location>
        <position position="66"/>
    </location>
</feature>
<protein>
    <recommendedName>
        <fullName evidence="4">G protein-coupled receptor</fullName>
    </recommendedName>
</protein>
<keyword evidence="1" id="KW-0812">Transmembrane</keyword>
<dbReference type="EMBL" id="BTRK01000001">
    <property type="protein sequence ID" value="GMR31491.1"/>
    <property type="molecule type" value="Genomic_DNA"/>
</dbReference>
<evidence type="ECO:0000313" key="2">
    <source>
        <dbReference type="EMBL" id="GMR31491.1"/>
    </source>
</evidence>
<evidence type="ECO:0000313" key="3">
    <source>
        <dbReference type="Proteomes" id="UP001328107"/>
    </source>
</evidence>
<keyword evidence="1" id="KW-0472">Membrane</keyword>
<reference evidence="3" key="1">
    <citation type="submission" date="2022-10" db="EMBL/GenBank/DDBJ databases">
        <title>Genome assembly of Pristionchus species.</title>
        <authorList>
            <person name="Yoshida K."/>
            <person name="Sommer R.J."/>
        </authorList>
    </citation>
    <scope>NUCLEOTIDE SEQUENCE [LARGE SCALE GENOMIC DNA]</scope>
    <source>
        <strain evidence="3">RS5460</strain>
    </source>
</reference>